<keyword evidence="2 4" id="KW-1133">Transmembrane helix</keyword>
<evidence type="ECO:0000256" key="2">
    <source>
        <dbReference type="ARBA" id="ARBA00022989"/>
    </source>
</evidence>
<evidence type="ECO:0000256" key="3">
    <source>
        <dbReference type="ARBA" id="ARBA00023136"/>
    </source>
</evidence>
<proteinExistence type="predicted"/>
<keyword evidence="6" id="KW-1185">Reference proteome</keyword>
<sequence length="189" mass="20638">MSKGMSHFVLVIYSNALASLILLSAAFFLTRITFMQNYVIIGVRYNSPTLASALANLIPAFTFLLGVIFRMEKLELKSSKSQIKVLGTLVNISGALIMTLYKGPPIFSPPIQPHLHPSPSTKLTTSKNWLIGGLFIVTASLSLLANIIGQAVVLKGYPSEITLVSFYCLFRSIQSALVTLTLKETQTLE</sequence>
<evidence type="ECO:0000313" key="6">
    <source>
        <dbReference type="Proteomes" id="UP000593579"/>
    </source>
</evidence>
<evidence type="ECO:0000256" key="1">
    <source>
        <dbReference type="ARBA" id="ARBA00022692"/>
    </source>
</evidence>
<dbReference type="PANTHER" id="PTHR31218">
    <property type="entry name" value="WAT1-RELATED PROTEIN"/>
    <property type="match status" value="1"/>
</dbReference>
<organism evidence="5 6">
    <name type="scientific">Gossypium gossypioides</name>
    <name type="common">Mexican cotton</name>
    <name type="synonym">Selera gossypioides</name>
    <dbReference type="NCBI Taxonomy" id="34282"/>
    <lineage>
        <taxon>Eukaryota</taxon>
        <taxon>Viridiplantae</taxon>
        <taxon>Streptophyta</taxon>
        <taxon>Embryophyta</taxon>
        <taxon>Tracheophyta</taxon>
        <taxon>Spermatophyta</taxon>
        <taxon>Magnoliopsida</taxon>
        <taxon>eudicotyledons</taxon>
        <taxon>Gunneridae</taxon>
        <taxon>Pentapetalae</taxon>
        <taxon>rosids</taxon>
        <taxon>malvids</taxon>
        <taxon>Malvales</taxon>
        <taxon>Malvaceae</taxon>
        <taxon>Malvoideae</taxon>
        <taxon>Gossypium</taxon>
    </lineage>
</organism>
<dbReference type="GO" id="GO:0022857">
    <property type="term" value="F:transmembrane transporter activity"/>
    <property type="evidence" value="ECO:0007669"/>
    <property type="project" value="InterPro"/>
</dbReference>
<dbReference type="EMBL" id="JABEZY010000006">
    <property type="protein sequence ID" value="MBA0740292.1"/>
    <property type="molecule type" value="Genomic_DNA"/>
</dbReference>
<dbReference type="Proteomes" id="UP000593579">
    <property type="component" value="Unassembled WGS sequence"/>
</dbReference>
<reference evidence="5 6" key="1">
    <citation type="journal article" date="2019" name="Genome Biol. Evol.">
        <title>Insights into the evolution of the New World diploid cottons (Gossypium, subgenus Houzingenia) based on genome sequencing.</title>
        <authorList>
            <person name="Grover C.E."/>
            <person name="Arick M.A. 2nd"/>
            <person name="Thrash A."/>
            <person name="Conover J.L."/>
            <person name="Sanders W.S."/>
            <person name="Peterson D.G."/>
            <person name="Frelichowski J.E."/>
            <person name="Scheffler J.A."/>
            <person name="Scheffler B.E."/>
            <person name="Wendel J.F."/>
        </authorList>
    </citation>
    <scope>NUCLEOTIDE SEQUENCE [LARGE SCALE GENOMIC DNA]</scope>
    <source>
        <strain evidence="5">5</strain>
        <tissue evidence="5">Leaf</tissue>
    </source>
</reference>
<feature type="transmembrane region" description="Helical" evidence="4">
    <location>
        <begin position="49"/>
        <end position="71"/>
    </location>
</feature>
<dbReference type="OrthoDB" id="1642196at2759"/>
<evidence type="ECO:0000256" key="4">
    <source>
        <dbReference type="SAM" id="Phobius"/>
    </source>
</evidence>
<dbReference type="AlphaFoldDB" id="A0A7J9BVS6"/>
<name>A0A7J9BVS6_GOSGO</name>
<evidence type="ECO:0000313" key="5">
    <source>
        <dbReference type="EMBL" id="MBA0740292.1"/>
    </source>
</evidence>
<protein>
    <recommendedName>
        <fullName evidence="7">WAT1-related protein</fullName>
    </recommendedName>
</protein>
<comment type="caution">
    <text evidence="5">The sequence shown here is derived from an EMBL/GenBank/DDBJ whole genome shotgun (WGS) entry which is preliminary data.</text>
</comment>
<accession>A0A7J9BVS6</accession>
<keyword evidence="3 4" id="KW-0472">Membrane</keyword>
<dbReference type="GO" id="GO:0016020">
    <property type="term" value="C:membrane"/>
    <property type="evidence" value="ECO:0007669"/>
    <property type="project" value="InterPro"/>
</dbReference>
<dbReference type="InterPro" id="IPR030184">
    <property type="entry name" value="WAT1-related"/>
</dbReference>
<gene>
    <name evidence="5" type="ORF">Gogos_013504</name>
</gene>
<keyword evidence="1 4" id="KW-0812">Transmembrane</keyword>
<feature type="transmembrane region" description="Helical" evidence="4">
    <location>
        <begin position="129"/>
        <end position="149"/>
    </location>
</feature>
<feature type="transmembrane region" description="Helical" evidence="4">
    <location>
        <begin position="83"/>
        <end position="101"/>
    </location>
</feature>
<evidence type="ECO:0008006" key="7">
    <source>
        <dbReference type="Google" id="ProtNLM"/>
    </source>
</evidence>
<feature type="transmembrane region" description="Helical" evidence="4">
    <location>
        <begin position="7"/>
        <end position="29"/>
    </location>
</feature>